<dbReference type="SUPFAM" id="SSF52540">
    <property type="entry name" value="P-loop containing nucleoside triphosphate hydrolases"/>
    <property type="match status" value="1"/>
</dbReference>
<evidence type="ECO:0000259" key="1">
    <source>
        <dbReference type="PROSITE" id="PS51192"/>
    </source>
</evidence>
<dbReference type="Gene3D" id="3.40.50.300">
    <property type="entry name" value="P-loop containing nucleotide triphosphate hydrolases"/>
    <property type="match status" value="2"/>
</dbReference>
<keyword evidence="2" id="KW-0347">Helicase</keyword>
<sequence length="844" mass="93405">MPIQWNLVSPTTSAPLIEPREIYSSLGERKWDRLRPEQTEVLDEWFQRRNTKDLVIKQNTGSGKTLTGLLIALSSLHENIGPAAFLVPNTYLIKQAENEAHDAGILVTTNEDDLNFQASKAILITTFHKLFNARSVFGVRGIRSGKVSLGTIVVDDAHTAIHTSETQFSTQIPSNHKAFNKILSLFAEDLEFQSLKSYRDIVGGEPGGPIGVPFWATAAKANDLIDIISKYAADPEDSARLYFRWPLIANHLPYSTITVTSESIEIRSPCPDTGMLLGFENAKRRVYLSATLQDESVLVTELGADPDSVARPITPKRASDLGDRIILAPRLINPQIPDDSVQQLARRFADGDRDGHGPNRDLSINVVVLVPSDHIAETWAHVADEILHVNDMNPYIDRLKSGEHLGVVVLVNKYDGIDLSGDACRMLIIDGVPSPATPYERRAAEALELSATYRHRFVSKLEQGMGRGTRDISDYCAVLVLTSEAALTLNDENQMAHFTPGTRAQIKLSAQVAGLVQGQGIGAMSELLDSFLRREQEWTRRSLEATAQVTYERDNRVSDLAAGRRNAFNLIRNGDAQGAVRALRSAIDGIEGKERCWYLEELATYQHIMDQAGAQKTLEAARQGNLSVLMPRRSATQARSLPARSAPQAEKVAERLSELDVRVLELEIETLFDHIAWGTKGSASRAEAQMQKLGSLMGFESSRPERDFRDGGPDNLWAMPNGRLVVIELKTEIERGDTRIIKSEAEQIGHSVNWAVSKYGNNVDVLPVLVHPSNKCKSDAQLPPGARIITRKNMEALKGDILTMVRELINSDDFSHECIADALRRNQLTTDSIIPRHSLKPSQI</sequence>
<keyword evidence="2" id="KW-0067">ATP-binding</keyword>
<dbReference type="SMART" id="SM00487">
    <property type="entry name" value="DEXDc"/>
    <property type="match status" value="1"/>
</dbReference>
<dbReference type="RefSeq" id="WP_092606787.1">
    <property type="nucleotide sequence ID" value="NZ_FNHU01000001.1"/>
</dbReference>
<dbReference type="InterPro" id="IPR006935">
    <property type="entry name" value="Helicase/UvrB_N"/>
</dbReference>
<dbReference type="Proteomes" id="UP000199671">
    <property type="component" value="Unassembled WGS sequence"/>
</dbReference>
<dbReference type="Pfam" id="PF04851">
    <property type="entry name" value="ResIII"/>
    <property type="match status" value="1"/>
</dbReference>
<organism evidence="2 3">
    <name type="scientific">Actinomyces ruminicola</name>
    <dbReference type="NCBI Taxonomy" id="332524"/>
    <lineage>
        <taxon>Bacteria</taxon>
        <taxon>Bacillati</taxon>
        <taxon>Actinomycetota</taxon>
        <taxon>Actinomycetes</taxon>
        <taxon>Actinomycetales</taxon>
        <taxon>Actinomycetaceae</taxon>
        <taxon>Actinomyces</taxon>
    </lineage>
</organism>
<gene>
    <name evidence="2" type="ORF">SAMN04487766_101123</name>
</gene>
<dbReference type="GO" id="GO:0005524">
    <property type="term" value="F:ATP binding"/>
    <property type="evidence" value="ECO:0007669"/>
    <property type="project" value="InterPro"/>
</dbReference>
<dbReference type="EMBL" id="FNHU01000001">
    <property type="protein sequence ID" value="SDM26081.1"/>
    <property type="molecule type" value="Genomic_DNA"/>
</dbReference>
<dbReference type="OrthoDB" id="366844at2"/>
<dbReference type="Pfam" id="PF13307">
    <property type="entry name" value="Helicase_C_2"/>
    <property type="match status" value="1"/>
</dbReference>
<dbReference type="GO" id="GO:0004386">
    <property type="term" value="F:helicase activity"/>
    <property type="evidence" value="ECO:0007669"/>
    <property type="project" value="UniProtKB-KW"/>
</dbReference>
<dbReference type="InterPro" id="IPR006555">
    <property type="entry name" value="ATP-dep_Helicase_C"/>
</dbReference>
<dbReference type="GO" id="GO:0006139">
    <property type="term" value="P:nucleobase-containing compound metabolic process"/>
    <property type="evidence" value="ECO:0007669"/>
    <property type="project" value="InterPro"/>
</dbReference>
<feature type="domain" description="Helicase ATP-binding" evidence="1">
    <location>
        <begin position="45"/>
        <end position="310"/>
    </location>
</feature>
<keyword evidence="2" id="KW-0547">Nucleotide-binding</keyword>
<dbReference type="PROSITE" id="PS51192">
    <property type="entry name" value="HELICASE_ATP_BIND_1"/>
    <property type="match status" value="1"/>
</dbReference>
<name>A0A1G9RS87_9ACTO</name>
<evidence type="ECO:0000313" key="2">
    <source>
        <dbReference type="EMBL" id="SDM26081.1"/>
    </source>
</evidence>
<keyword evidence="2" id="KW-0378">Hydrolase</keyword>
<dbReference type="SMART" id="SM00491">
    <property type="entry name" value="HELICc2"/>
    <property type="match status" value="1"/>
</dbReference>
<dbReference type="InterPro" id="IPR014001">
    <property type="entry name" value="Helicase_ATP-bd"/>
</dbReference>
<dbReference type="InterPro" id="IPR027417">
    <property type="entry name" value="P-loop_NTPase"/>
</dbReference>
<proteinExistence type="predicted"/>
<accession>A0A1G9RS87</accession>
<evidence type="ECO:0000313" key="3">
    <source>
        <dbReference type="Proteomes" id="UP000199671"/>
    </source>
</evidence>
<dbReference type="GO" id="GO:0003677">
    <property type="term" value="F:DNA binding"/>
    <property type="evidence" value="ECO:0007669"/>
    <property type="project" value="InterPro"/>
</dbReference>
<dbReference type="GO" id="GO:0016818">
    <property type="term" value="F:hydrolase activity, acting on acid anhydrides, in phosphorus-containing anhydrides"/>
    <property type="evidence" value="ECO:0007669"/>
    <property type="project" value="InterPro"/>
</dbReference>
<protein>
    <submittedName>
        <fullName evidence="2">Helicase C-terminal domain-containing protein</fullName>
    </submittedName>
</protein>
<reference evidence="2 3" key="1">
    <citation type="submission" date="2016-10" db="EMBL/GenBank/DDBJ databases">
        <authorList>
            <person name="de Groot N.N."/>
        </authorList>
    </citation>
    <scope>NUCLEOTIDE SEQUENCE [LARGE SCALE GENOMIC DNA]</scope>
    <source>
        <strain evidence="2 3">KPR-7B</strain>
    </source>
</reference>
<dbReference type="AlphaFoldDB" id="A0A1G9RS87"/>